<dbReference type="EMBL" id="JABDYC010000013">
    <property type="protein sequence ID" value="MBX5026255.1"/>
    <property type="molecule type" value="Genomic_DNA"/>
</dbReference>
<protein>
    <recommendedName>
        <fullName evidence="3 6">Beta-lactamase</fullName>
        <ecNumber evidence="3 6">3.5.2.6</ecNumber>
    </recommendedName>
</protein>
<comment type="catalytic activity">
    <reaction evidence="1 6">
        <text>a beta-lactam + H2O = a substituted beta-amino acid</text>
        <dbReference type="Rhea" id="RHEA:20401"/>
        <dbReference type="ChEBI" id="CHEBI:15377"/>
        <dbReference type="ChEBI" id="CHEBI:35627"/>
        <dbReference type="ChEBI" id="CHEBI:140347"/>
        <dbReference type="EC" id="3.5.2.6"/>
    </reaction>
</comment>
<dbReference type="PANTHER" id="PTHR46825:SF8">
    <property type="entry name" value="BETA-LACTAMASE-RELATED"/>
    <property type="match status" value="1"/>
</dbReference>
<evidence type="ECO:0000256" key="7">
    <source>
        <dbReference type="SAM" id="SignalP"/>
    </source>
</evidence>
<dbReference type="NCBIfam" id="NF033085">
    <property type="entry name" value="bla_class_C"/>
    <property type="match status" value="1"/>
</dbReference>
<evidence type="ECO:0000259" key="8">
    <source>
        <dbReference type="Pfam" id="PF00144"/>
    </source>
</evidence>
<proteinExistence type="inferred from homology"/>
<evidence type="ECO:0000313" key="9">
    <source>
        <dbReference type="EMBL" id="MBX5026255.1"/>
    </source>
</evidence>
<keyword evidence="5 6" id="KW-0046">Antibiotic resistance</keyword>
<evidence type="ECO:0000256" key="4">
    <source>
        <dbReference type="ARBA" id="ARBA00022801"/>
    </source>
</evidence>
<name>A0A9Q3R0R1_9HYPH</name>
<dbReference type="RefSeq" id="WP_221133988.1">
    <property type="nucleotide sequence ID" value="NZ_JABDXU010000021.1"/>
</dbReference>
<dbReference type="InterPro" id="IPR012338">
    <property type="entry name" value="Beta-lactam/transpept-like"/>
</dbReference>
<evidence type="ECO:0000313" key="10">
    <source>
        <dbReference type="Proteomes" id="UP000749740"/>
    </source>
</evidence>
<keyword evidence="4 6" id="KW-0378">Hydrolase</keyword>
<evidence type="ECO:0000256" key="1">
    <source>
        <dbReference type="ARBA" id="ARBA00001526"/>
    </source>
</evidence>
<dbReference type="PANTHER" id="PTHR46825">
    <property type="entry name" value="D-ALANYL-D-ALANINE-CARBOXYPEPTIDASE/ENDOPEPTIDASE AMPH"/>
    <property type="match status" value="1"/>
</dbReference>
<dbReference type="GO" id="GO:0030288">
    <property type="term" value="C:outer membrane-bounded periplasmic space"/>
    <property type="evidence" value="ECO:0007669"/>
    <property type="project" value="InterPro"/>
</dbReference>
<dbReference type="Gene3D" id="3.40.710.10">
    <property type="entry name" value="DD-peptidase/beta-lactamase superfamily"/>
    <property type="match status" value="1"/>
</dbReference>
<dbReference type="PROSITE" id="PS00336">
    <property type="entry name" value="BETA_LACTAMASE_C"/>
    <property type="match status" value="1"/>
</dbReference>
<dbReference type="InterPro" id="IPR050491">
    <property type="entry name" value="AmpC-like"/>
</dbReference>
<reference evidence="9" key="1">
    <citation type="submission" date="2020-04" db="EMBL/GenBank/DDBJ databases">
        <title>Global-level population genomics: horizontal gene transfer, symbiosis and evolution in Rhizobia.</title>
        <authorList>
            <person name="Gai Y."/>
        </authorList>
    </citation>
    <scope>NUCLEOTIDE SEQUENCE</scope>
    <source>
        <strain evidence="9">BLR57</strain>
    </source>
</reference>
<dbReference type="InterPro" id="IPR058136">
    <property type="entry name" value="AmpC"/>
</dbReference>
<dbReference type="InterPro" id="IPR001586">
    <property type="entry name" value="Beta-lactam_class-C_AS"/>
</dbReference>
<dbReference type="GO" id="GO:0017001">
    <property type="term" value="P:antibiotic catabolic process"/>
    <property type="evidence" value="ECO:0007669"/>
    <property type="project" value="InterPro"/>
</dbReference>
<dbReference type="Proteomes" id="UP000749740">
    <property type="component" value="Unassembled WGS sequence"/>
</dbReference>
<gene>
    <name evidence="9" type="ORF">HJB63_27440</name>
</gene>
<dbReference type="Pfam" id="PF00144">
    <property type="entry name" value="Beta-lactamase"/>
    <property type="match status" value="1"/>
</dbReference>
<accession>A0A9Q3R0R1</accession>
<comment type="similarity">
    <text evidence="2 6">Belongs to the class-C beta-lactamase family.</text>
</comment>
<evidence type="ECO:0000256" key="3">
    <source>
        <dbReference type="ARBA" id="ARBA00012865"/>
    </source>
</evidence>
<organism evidence="9 10">
    <name type="scientific">Rhizobium lentis</name>
    <dbReference type="NCBI Taxonomy" id="1138194"/>
    <lineage>
        <taxon>Bacteria</taxon>
        <taxon>Pseudomonadati</taxon>
        <taxon>Pseudomonadota</taxon>
        <taxon>Alphaproteobacteria</taxon>
        <taxon>Hyphomicrobiales</taxon>
        <taxon>Rhizobiaceae</taxon>
        <taxon>Rhizobium/Agrobacterium group</taxon>
        <taxon>Rhizobium</taxon>
    </lineage>
</organism>
<comment type="caution">
    <text evidence="9">The sequence shown here is derived from an EMBL/GenBank/DDBJ whole genome shotgun (WGS) entry which is preliminary data.</text>
</comment>
<dbReference type="GO" id="GO:0046677">
    <property type="term" value="P:response to antibiotic"/>
    <property type="evidence" value="ECO:0007669"/>
    <property type="project" value="UniProtKB-UniRule"/>
</dbReference>
<dbReference type="GO" id="GO:0008800">
    <property type="term" value="F:beta-lactamase activity"/>
    <property type="evidence" value="ECO:0007669"/>
    <property type="project" value="UniProtKB-UniRule"/>
</dbReference>
<dbReference type="SUPFAM" id="SSF56601">
    <property type="entry name" value="beta-lactamase/transpeptidase-like"/>
    <property type="match status" value="1"/>
</dbReference>
<keyword evidence="7" id="KW-0732">Signal</keyword>
<sequence>MKSIGIRILSAALISACASTSGFAADEAKVRAIADAAIKPVMDKHAIPGMAVGITVDGKEHVFTYGVESKQTGMPVGPTTLFELGSISKTFTVTLASYAQETGALSLSGKVSHYLPAMKGKPFGEVALADLATHTAGGFPLQLPDDIRSEKQLLDYFAAWKPSYAEGTQRSYANPSIGMLGYITAKAMGGDFAALAEGRLFPALGLQNTYINVPQSRMTDYAQGYKRTGEPARLTAALLSTEAYGVRSTAGDMIRFVGANLGLVKLDETLQQAIRNTHVGYFGVGAMTQGLIWEQYAYPAALANLLEGNSPAMLKTLPVSELRPPMTPRDDVWINKTGSTNGFGAYVAFIPKQRLGIVILANKNYPNEDRVAAAYQILTALSAD</sequence>
<dbReference type="EC" id="3.5.2.6" evidence="3 6"/>
<evidence type="ECO:0000256" key="5">
    <source>
        <dbReference type="ARBA" id="ARBA00023251"/>
    </source>
</evidence>
<feature type="chain" id="PRO_5040358357" description="Beta-lactamase" evidence="7">
    <location>
        <begin position="25"/>
        <end position="384"/>
    </location>
</feature>
<evidence type="ECO:0000256" key="6">
    <source>
        <dbReference type="RuleBase" id="RU361140"/>
    </source>
</evidence>
<feature type="signal peptide" evidence="7">
    <location>
        <begin position="1"/>
        <end position="24"/>
    </location>
</feature>
<dbReference type="InterPro" id="IPR001466">
    <property type="entry name" value="Beta-lactam-related"/>
</dbReference>
<feature type="domain" description="Beta-lactamase-related" evidence="8">
    <location>
        <begin position="35"/>
        <end position="380"/>
    </location>
</feature>
<evidence type="ECO:0000256" key="2">
    <source>
        <dbReference type="ARBA" id="ARBA00007840"/>
    </source>
</evidence>
<dbReference type="AlphaFoldDB" id="A0A9Q3R0R1"/>